<dbReference type="InterPro" id="IPR032731">
    <property type="entry name" value="Arabino_trans_C"/>
</dbReference>
<dbReference type="Gene3D" id="3.40.190.160">
    <property type="match status" value="1"/>
</dbReference>
<feature type="transmembrane region" description="Helical" evidence="12">
    <location>
        <begin position="389"/>
        <end position="422"/>
    </location>
</feature>
<dbReference type="GO" id="GO:0052636">
    <property type="term" value="F:arabinosyltransferase activity"/>
    <property type="evidence" value="ECO:0007669"/>
    <property type="project" value="InterPro"/>
</dbReference>
<dbReference type="InterPro" id="IPR027451">
    <property type="entry name" value="EmbABC_dom1"/>
</dbReference>
<keyword evidence="4" id="KW-1003">Cell membrane</keyword>
<feature type="transmembrane region" description="Helical" evidence="12">
    <location>
        <begin position="12"/>
        <end position="35"/>
    </location>
</feature>
<evidence type="ECO:0000256" key="2">
    <source>
        <dbReference type="ARBA" id="ARBA00004651"/>
    </source>
</evidence>
<feature type="region of interest" description="Disordered" evidence="11">
    <location>
        <begin position="791"/>
        <end position="823"/>
    </location>
</feature>
<evidence type="ECO:0000256" key="10">
    <source>
        <dbReference type="ARBA" id="ARBA00023316"/>
    </source>
</evidence>
<keyword evidence="8 12" id="KW-1133">Transmembrane helix</keyword>
<dbReference type="InterPro" id="IPR007680">
    <property type="entry name" value="Arabino_trans_central"/>
</dbReference>
<dbReference type="Pfam" id="PF14896">
    <property type="entry name" value="Arabino_trans_C"/>
    <property type="match status" value="1"/>
</dbReference>
<feature type="compositionally biased region" description="Gly residues" evidence="11">
    <location>
        <begin position="808"/>
        <end position="818"/>
    </location>
</feature>
<protein>
    <submittedName>
        <fullName evidence="16">Arabinosyltransferase</fullName>
    </submittedName>
</protein>
<dbReference type="Pfam" id="PF17689">
    <property type="entry name" value="Arabino_trans_N"/>
    <property type="match status" value="1"/>
</dbReference>
<feature type="transmembrane region" description="Helical" evidence="12">
    <location>
        <begin position="567"/>
        <end position="586"/>
    </location>
</feature>
<keyword evidence="9 12" id="KW-0472">Membrane</keyword>
<evidence type="ECO:0000259" key="15">
    <source>
        <dbReference type="Pfam" id="PF17689"/>
    </source>
</evidence>
<dbReference type="InterPro" id="IPR042486">
    <property type="entry name" value="Arabino_trans_C_2"/>
</dbReference>
<feature type="transmembrane region" description="Helical" evidence="12">
    <location>
        <begin position="541"/>
        <end position="561"/>
    </location>
</feature>
<evidence type="ECO:0000256" key="8">
    <source>
        <dbReference type="ARBA" id="ARBA00022989"/>
    </source>
</evidence>
<evidence type="ECO:0000256" key="3">
    <source>
        <dbReference type="ARBA" id="ARBA00008195"/>
    </source>
</evidence>
<feature type="transmembrane region" description="Helical" evidence="12">
    <location>
        <begin position="691"/>
        <end position="712"/>
    </location>
</feature>
<dbReference type="Pfam" id="PF04602">
    <property type="entry name" value="Arabinose_trans"/>
    <property type="match status" value="1"/>
</dbReference>
<evidence type="ECO:0000313" key="17">
    <source>
        <dbReference type="Proteomes" id="UP000515570"/>
    </source>
</evidence>
<evidence type="ECO:0000256" key="6">
    <source>
        <dbReference type="ARBA" id="ARBA00022679"/>
    </source>
</evidence>
<feature type="domain" description="Arabinosyltransferas concanavalin like" evidence="15">
    <location>
        <begin position="39"/>
        <end position="186"/>
    </location>
</feature>
<feature type="domain" description="Arabinosyltransferase C-terminal" evidence="14">
    <location>
        <begin position="708"/>
        <end position="1097"/>
    </location>
</feature>
<dbReference type="InterPro" id="IPR040920">
    <property type="entry name" value="Arabino_trans_N"/>
</dbReference>
<keyword evidence="7 12" id="KW-0812">Transmembrane</keyword>
<gene>
    <name evidence="16" type="ORF">HW450_08415</name>
</gene>
<evidence type="ECO:0000259" key="14">
    <source>
        <dbReference type="Pfam" id="PF14896"/>
    </source>
</evidence>
<accession>A0A7G5FCQ1</accession>
<dbReference type="GO" id="GO:0071766">
    <property type="term" value="P:Actinobacterium-type cell wall biogenesis"/>
    <property type="evidence" value="ECO:0007669"/>
    <property type="project" value="InterPro"/>
</dbReference>
<evidence type="ECO:0000256" key="5">
    <source>
        <dbReference type="ARBA" id="ARBA00022676"/>
    </source>
</evidence>
<dbReference type="GO" id="GO:0005886">
    <property type="term" value="C:plasma membrane"/>
    <property type="evidence" value="ECO:0007669"/>
    <property type="project" value="UniProtKB-SubCell"/>
</dbReference>
<reference evidence="16 17" key="1">
    <citation type="submission" date="2020-07" db="EMBL/GenBank/DDBJ databases">
        <title>non toxigenic Corynebacterium sp. nov from a clinical source.</title>
        <authorList>
            <person name="Bernier A.-M."/>
            <person name="Bernard K."/>
        </authorList>
    </citation>
    <scope>NUCLEOTIDE SEQUENCE [LARGE SCALE GENOMIC DNA]</scope>
    <source>
        <strain evidence="17">NML 93-0612</strain>
    </source>
</reference>
<feature type="transmembrane region" description="Helical" evidence="12">
    <location>
        <begin position="342"/>
        <end position="358"/>
    </location>
</feature>
<dbReference type="Proteomes" id="UP000515570">
    <property type="component" value="Chromosome"/>
</dbReference>
<evidence type="ECO:0000256" key="9">
    <source>
        <dbReference type="ARBA" id="ARBA00023136"/>
    </source>
</evidence>
<evidence type="ECO:0000256" key="1">
    <source>
        <dbReference type="ARBA" id="ARBA00003001"/>
    </source>
</evidence>
<keyword evidence="10" id="KW-0961">Cell wall biogenesis/degradation</keyword>
<evidence type="ECO:0000256" key="4">
    <source>
        <dbReference type="ARBA" id="ARBA00022475"/>
    </source>
</evidence>
<sequence length="1100" mass="119137">MFVSKAAKQAPNWLKSTAIISGLVGFLLFVLTPFLPVSQTQSSFDWPQNGLNSVNAPLLSYAPQEINLEVPVAATKKMPENQWMVLGTLPADSKDATARGLFVRWTAQGLDVVVRDRVPLSVPKSNLPTDGVLKVSSTVEKTTVSFGNKSETIKGDYRPQLTGIYTDLPGDERIDGLSAHVEVNSRFTSSPSAIKYIAMWLGLALTMVSLWCLHRFDTLDGRTSRSFFPPEWWKLKPLDALVGAVLLLWHFIGANTADDGYLLTMARLSHDSGYMANYYRWFGVPESPFGAPYYDLLAVMARISTSSIWMRLPGLLAGWIVWLLITREVLPRLGTRIGDRRVAHWTAAFSFLSFWIVYNNGTRPEPVIALGALLTWVCMERAIATSRLLPAALAVIVATLSLGAGPTGLMAVAALLAGLSSLIRIVYRRLPLLGAPHGGKGTFSAVLAMVAPFLASGTAILLAVFGDQTLTTVIEAIRVRAEKGPALSWYQEWVRYESLMGQTVDGSFTRRFAVIMVFVSVALVLASMLRNGRVPGSAQGPSMRLLLVFLGTLFFMMFTPTKWTHHFGVWAGIGAAMAGLAAVALSHMALKSARSRTLLFGGILFILAFCLSGPNGWWYVSSFGVPWYDKTVQLKGIEASSVMLAISLLVLFIGVVQSFVSDVRTAQAEAAGELDQLKASRSARLERFQGLAASPIAVVSALVMVFTVLSLGKGFVSQYPAYSVGLGNFRSAVGNHCALANDAMLETNSNDSFLTPLDGSELGTSLEVSNRGFDANNIPATIDTESVGIDKSEGTIGGATASDSTTEIGGGQTTGNSGGVRSDVGVNGSRASLPFDLDYKKIPLVGSYTEGPQFPAEVTTAWYALPQRSETTPIVVISAAGRIYHHDINGVEQKGQKLVLEYATVNDSQVTGRGEIEPLDIGPTPSWRNLRVPMDQIPAEANAVRIVAEDRNLDPEQWLAFLPPRVPELKSLNEVIGSEDPGLLDWAVALQFPCQRTFGHYAGVAELPKYRIAPDHPGKVTLSPVMDYAGGGVLGVTEAVNTSIEIPGYLKNDWHRDWGSITRYSPRTNVRGQVPDVAVIHHETIQRSGLWNPGRMQTAE</sequence>
<feature type="transmembrane region" description="Helical" evidence="12">
    <location>
        <begin position="193"/>
        <end position="214"/>
    </location>
</feature>
<keyword evidence="17" id="KW-1185">Reference proteome</keyword>
<evidence type="ECO:0000256" key="7">
    <source>
        <dbReference type="ARBA" id="ARBA00022692"/>
    </source>
</evidence>
<organism evidence="16 17">
    <name type="scientific">Corynebacterium hindlerae</name>
    <dbReference type="NCBI Taxonomy" id="699041"/>
    <lineage>
        <taxon>Bacteria</taxon>
        <taxon>Bacillati</taxon>
        <taxon>Actinomycetota</taxon>
        <taxon>Actinomycetes</taxon>
        <taxon>Mycobacteriales</taxon>
        <taxon>Corynebacteriaceae</taxon>
        <taxon>Corynebacterium</taxon>
    </lineage>
</organism>
<dbReference type="Gene3D" id="2.60.120.940">
    <property type="entry name" value="EmbC, C-terminal domain, subdomain 2"/>
    <property type="match status" value="1"/>
</dbReference>
<comment type="similarity">
    <text evidence="3">Belongs to the emb family.</text>
</comment>
<dbReference type="Gene3D" id="2.60.120.610">
    <property type="entry name" value="arabinofuranosyltransferase like domain"/>
    <property type="match status" value="1"/>
</dbReference>
<feature type="transmembrane region" description="Helical" evidence="12">
    <location>
        <begin position="508"/>
        <end position="529"/>
    </location>
</feature>
<feature type="transmembrane region" description="Helical" evidence="12">
    <location>
        <begin position="598"/>
        <end position="620"/>
    </location>
</feature>
<evidence type="ECO:0000256" key="11">
    <source>
        <dbReference type="SAM" id="MobiDB-lite"/>
    </source>
</evidence>
<proteinExistence type="inferred from homology"/>
<feature type="transmembrane region" description="Helical" evidence="12">
    <location>
        <begin position="443"/>
        <end position="465"/>
    </location>
</feature>
<evidence type="ECO:0000259" key="13">
    <source>
        <dbReference type="Pfam" id="PF04602"/>
    </source>
</evidence>
<evidence type="ECO:0000313" key="16">
    <source>
        <dbReference type="EMBL" id="QMV84392.1"/>
    </source>
</evidence>
<comment type="subcellular location">
    <subcellularLocation>
        <location evidence="2">Cell membrane</location>
        <topology evidence="2">Multi-pass membrane protein</topology>
    </subcellularLocation>
</comment>
<evidence type="ECO:0000256" key="12">
    <source>
        <dbReference type="SAM" id="Phobius"/>
    </source>
</evidence>
<feature type="transmembrane region" description="Helical" evidence="12">
    <location>
        <begin position="640"/>
        <end position="660"/>
    </location>
</feature>
<dbReference type="GO" id="GO:0071555">
    <property type="term" value="P:cell wall organization"/>
    <property type="evidence" value="ECO:0007669"/>
    <property type="project" value="UniProtKB-KW"/>
</dbReference>
<feature type="domain" description="Arabinofuranosyltransferase central" evidence="13">
    <location>
        <begin position="190"/>
        <end position="659"/>
    </location>
</feature>
<name>A0A7G5FCQ1_9CORY</name>
<feature type="transmembrane region" description="Helical" evidence="12">
    <location>
        <begin position="308"/>
        <end position="330"/>
    </location>
</feature>
<keyword evidence="6 16" id="KW-0808">Transferase</keyword>
<keyword evidence="5" id="KW-0328">Glycosyltransferase</keyword>
<dbReference type="EMBL" id="CP059833">
    <property type="protein sequence ID" value="QMV84392.1"/>
    <property type="molecule type" value="Genomic_DNA"/>
</dbReference>
<dbReference type="AlphaFoldDB" id="A0A7G5FCQ1"/>
<comment type="function">
    <text evidence="1">Arabinosyl transferase responsible for the polymerization of arabinose into the arabinan of arabinogalactan.</text>
</comment>